<dbReference type="EMBL" id="ML119719">
    <property type="protein sequence ID" value="RPA77892.1"/>
    <property type="molecule type" value="Genomic_DNA"/>
</dbReference>
<feature type="compositionally biased region" description="Basic residues" evidence="1">
    <location>
        <begin position="20"/>
        <end position="37"/>
    </location>
</feature>
<name>A0A3N4HVL8_ASCIM</name>
<feature type="region of interest" description="Disordered" evidence="1">
    <location>
        <begin position="1"/>
        <end position="136"/>
    </location>
</feature>
<feature type="compositionally biased region" description="Basic and acidic residues" evidence="1">
    <location>
        <begin position="74"/>
        <end position="83"/>
    </location>
</feature>
<organism evidence="2 3">
    <name type="scientific">Ascobolus immersus RN42</name>
    <dbReference type="NCBI Taxonomy" id="1160509"/>
    <lineage>
        <taxon>Eukaryota</taxon>
        <taxon>Fungi</taxon>
        <taxon>Dikarya</taxon>
        <taxon>Ascomycota</taxon>
        <taxon>Pezizomycotina</taxon>
        <taxon>Pezizomycetes</taxon>
        <taxon>Pezizales</taxon>
        <taxon>Ascobolaceae</taxon>
        <taxon>Ascobolus</taxon>
    </lineage>
</organism>
<proteinExistence type="predicted"/>
<feature type="compositionally biased region" description="Basic residues" evidence="1">
    <location>
        <begin position="95"/>
        <end position="107"/>
    </location>
</feature>
<evidence type="ECO:0000256" key="1">
    <source>
        <dbReference type="SAM" id="MobiDB-lite"/>
    </source>
</evidence>
<evidence type="ECO:0000313" key="3">
    <source>
        <dbReference type="Proteomes" id="UP000275078"/>
    </source>
</evidence>
<gene>
    <name evidence="2" type="ORF">BJ508DRAFT_378606</name>
</gene>
<protein>
    <submittedName>
        <fullName evidence="2">Uncharacterized protein</fullName>
    </submittedName>
</protein>
<sequence>MATAPKSIKKYPIINSINQKQRRSIVKHAHQSKHKKKKEEGVRGMARGKEEEEEEEGGEEKLKGTRDKKGKTFLVEEKRRDMKGCFISSSPAKVASKRKKKQGRGKKLVGNGRNKATENVPANVLRSPKSNQRPHP</sequence>
<evidence type="ECO:0000313" key="2">
    <source>
        <dbReference type="EMBL" id="RPA77892.1"/>
    </source>
</evidence>
<reference evidence="2 3" key="1">
    <citation type="journal article" date="2018" name="Nat. Ecol. Evol.">
        <title>Pezizomycetes genomes reveal the molecular basis of ectomycorrhizal truffle lifestyle.</title>
        <authorList>
            <person name="Murat C."/>
            <person name="Payen T."/>
            <person name="Noel B."/>
            <person name="Kuo A."/>
            <person name="Morin E."/>
            <person name="Chen J."/>
            <person name="Kohler A."/>
            <person name="Krizsan K."/>
            <person name="Balestrini R."/>
            <person name="Da Silva C."/>
            <person name="Montanini B."/>
            <person name="Hainaut M."/>
            <person name="Levati E."/>
            <person name="Barry K.W."/>
            <person name="Belfiori B."/>
            <person name="Cichocki N."/>
            <person name="Clum A."/>
            <person name="Dockter R.B."/>
            <person name="Fauchery L."/>
            <person name="Guy J."/>
            <person name="Iotti M."/>
            <person name="Le Tacon F."/>
            <person name="Lindquist E.A."/>
            <person name="Lipzen A."/>
            <person name="Malagnac F."/>
            <person name="Mello A."/>
            <person name="Molinier V."/>
            <person name="Miyauchi S."/>
            <person name="Poulain J."/>
            <person name="Riccioni C."/>
            <person name="Rubini A."/>
            <person name="Sitrit Y."/>
            <person name="Splivallo R."/>
            <person name="Traeger S."/>
            <person name="Wang M."/>
            <person name="Zifcakova L."/>
            <person name="Wipf D."/>
            <person name="Zambonelli A."/>
            <person name="Paolocci F."/>
            <person name="Nowrousian M."/>
            <person name="Ottonello S."/>
            <person name="Baldrian P."/>
            <person name="Spatafora J.W."/>
            <person name="Henrissat B."/>
            <person name="Nagy L.G."/>
            <person name="Aury J.M."/>
            <person name="Wincker P."/>
            <person name="Grigoriev I.V."/>
            <person name="Bonfante P."/>
            <person name="Martin F.M."/>
        </authorList>
    </citation>
    <scope>NUCLEOTIDE SEQUENCE [LARGE SCALE GENOMIC DNA]</scope>
    <source>
        <strain evidence="2 3">RN42</strain>
    </source>
</reference>
<dbReference type="AlphaFoldDB" id="A0A3N4HVL8"/>
<keyword evidence="3" id="KW-1185">Reference proteome</keyword>
<feature type="compositionally biased region" description="Basic and acidic residues" evidence="1">
    <location>
        <begin position="38"/>
        <end position="50"/>
    </location>
</feature>
<dbReference type="Proteomes" id="UP000275078">
    <property type="component" value="Unassembled WGS sequence"/>
</dbReference>
<accession>A0A3N4HVL8</accession>